<feature type="domain" description="Endonuclease/exonuclease/phosphatase" evidence="2">
    <location>
        <begin position="337"/>
        <end position="539"/>
    </location>
</feature>
<dbReference type="Gene3D" id="3.60.10.10">
    <property type="entry name" value="Endonuclease/exonuclease/phosphatase"/>
    <property type="match status" value="1"/>
</dbReference>
<dbReference type="PANTHER" id="PTHR33776:SF3">
    <property type="entry name" value="PHD-TYPE DOMAIN-CONTAINING PROTEIN"/>
    <property type="match status" value="1"/>
</dbReference>
<dbReference type="KEGG" id="hro:HELRODRAFT_161131"/>
<reference evidence="3 5" key="2">
    <citation type="journal article" date="2013" name="Nature">
        <title>Insights into bilaterian evolution from three spiralian genomes.</title>
        <authorList>
            <person name="Simakov O."/>
            <person name="Marletaz F."/>
            <person name="Cho S.J."/>
            <person name="Edsinger-Gonzales E."/>
            <person name="Havlak P."/>
            <person name="Hellsten U."/>
            <person name="Kuo D.H."/>
            <person name="Larsson T."/>
            <person name="Lv J."/>
            <person name="Arendt D."/>
            <person name="Savage R."/>
            <person name="Osoegawa K."/>
            <person name="de Jong P."/>
            <person name="Grimwood J."/>
            <person name="Chapman J.A."/>
            <person name="Shapiro H."/>
            <person name="Aerts A."/>
            <person name="Otillar R.P."/>
            <person name="Terry A.Y."/>
            <person name="Boore J.L."/>
            <person name="Grigoriev I.V."/>
            <person name="Lindberg D.R."/>
            <person name="Seaver E.C."/>
            <person name="Weisblat D.A."/>
            <person name="Putnam N.H."/>
            <person name="Rokhsar D.S."/>
        </authorList>
    </citation>
    <scope>NUCLEOTIDE SEQUENCE</scope>
</reference>
<dbReference type="SUPFAM" id="SSF56219">
    <property type="entry name" value="DNase I-like"/>
    <property type="match status" value="1"/>
</dbReference>
<protein>
    <recommendedName>
        <fullName evidence="2">Endonuclease/exonuclease/phosphatase domain-containing protein</fullName>
    </recommendedName>
</protein>
<dbReference type="GO" id="GO:0003824">
    <property type="term" value="F:catalytic activity"/>
    <property type="evidence" value="ECO:0007669"/>
    <property type="project" value="InterPro"/>
</dbReference>
<evidence type="ECO:0000256" key="1">
    <source>
        <dbReference type="SAM" id="Coils"/>
    </source>
</evidence>
<reference evidence="4" key="3">
    <citation type="submission" date="2015-06" db="UniProtKB">
        <authorList>
            <consortium name="EnsemblMetazoa"/>
        </authorList>
    </citation>
    <scope>IDENTIFICATION</scope>
</reference>
<evidence type="ECO:0000313" key="5">
    <source>
        <dbReference type="Proteomes" id="UP000015101"/>
    </source>
</evidence>
<dbReference type="RefSeq" id="XP_009019337.1">
    <property type="nucleotide sequence ID" value="XM_009021089.1"/>
</dbReference>
<dbReference type="EMBL" id="AMQM01000753">
    <property type="status" value="NOT_ANNOTATED_CDS"/>
    <property type="molecule type" value="Genomic_DNA"/>
</dbReference>
<evidence type="ECO:0000313" key="4">
    <source>
        <dbReference type="EnsemblMetazoa" id="HelroP161131"/>
    </source>
</evidence>
<keyword evidence="5" id="KW-1185">Reference proteome</keyword>
<dbReference type="InParanoid" id="T1ER45"/>
<dbReference type="InterPro" id="IPR005135">
    <property type="entry name" value="Endo/exonuclease/phosphatase"/>
</dbReference>
<evidence type="ECO:0000259" key="2">
    <source>
        <dbReference type="Pfam" id="PF03372"/>
    </source>
</evidence>
<dbReference type="OrthoDB" id="10072198at2759"/>
<evidence type="ECO:0000313" key="3">
    <source>
        <dbReference type="EMBL" id="ESO01929.1"/>
    </source>
</evidence>
<feature type="coiled-coil region" evidence="1">
    <location>
        <begin position="104"/>
        <end position="131"/>
    </location>
</feature>
<keyword evidence="1" id="KW-0175">Coiled coil</keyword>
<dbReference type="GeneID" id="20199045"/>
<dbReference type="Proteomes" id="UP000015101">
    <property type="component" value="Unassembled WGS sequence"/>
</dbReference>
<accession>T1ER45</accession>
<dbReference type="AlphaFoldDB" id="T1ER45"/>
<dbReference type="InterPro" id="IPR036691">
    <property type="entry name" value="Endo/exonu/phosph_ase_sf"/>
</dbReference>
<gene>
    <name evidence="4" type="primary">20199045</name>
    <name evidence="3" type="ORF">HELRODRAFT_161131</name>
</gene>
<reference evidence="5" key="1">
    <citation type="submission" date="2012-12" db="EMBL/GenBank/DDBJ databases">
        <authorList>
            <person name="Hellsten U."/>
            <person name="Grimwood J."/>
            <person name="Chapman J.A."/>
            <person name="Shapiro H."/>
            <person name="Aerts A."/>
            <person name="Otillar R.P."/>
            <person name="Terry A.Y."/>
            <person name="Boore J.L."/>
            <person name="Simakov O."/>
            <person name="Marletaz F."/>
            <person name="Cho S.-J."/>
            <person name="Edsinger-Gonzales E."/>
            <person name="Havlak P."/>
            <person name="Kuo D.-H."/>
            <person name="Larsson T."/>
            <person name="Lv J."/>
            <person name="Arendt D."/>
            <person name="Savage R."/>
            <person name="Osoegawa K."/>
            <person name="de Jong P."/>
            <person name="Lindberg D.R."/>
            <person name="Seaver E.C."/>
            <person name="Weisblat D.A."/>
            <person name="Putnam N.H."/>
            <person name="Grigoriev I.V."/>
            <person name="Rokhsar D.S."/>
        </authorList>
    </citation>
    <scope>NUCLEOTIDE SEQUENCE</scope>
</reference>
<organism evidence="4 5">
    <name type="scientific">Helobdella robusta</name>
    <name type="common">Californian leech</name>
    <dbReference type="NCBI Taxonomy" id="6412"/>
    <lineage>
        <taxon>Eukaryota</taxon>
        <taxon>Metazoa</taxon>
        <taxon>Spiralia</taxon>
        <taxon>Lophotrochozoa</taxon>
        <taxon>Annelida</taxon>
        <taxon>Clitellata</taxon>
        <taxon>Hirudinea</taxon>
        <taxon>Rhynchobdellida</taxon>
        <taxon>Glossiphoniidae</taxon>
        <taxon>Helobdella</taxon>
    </lineage>
</organism>
<dbReference type="EnsemblMetazoa" id="HelroT161131">
    <property type="protein sequence ID" value="HelroP161131"/>
    <property type="gene ID" value="HelroG161131"/>
</dbReference>
<dbReference type="PANTHER" id="PTHR33776">
    <property type="entry name" value="ENDO/EXONUCLEASE/PHOSPHATASE DOMAIN-CONTAINING PROTEIN"/>
    <property type="match status" value="1"/>
</dbReference>
<sequence>MASKNKCTACAGTVPMKEMLHCKFCELVIHWKCASISEQTMKDIQQCTGLIWCCNGCGGQMEAFKPGSQLSVMGGDIKTIHESNAVIINQIKDLGEKFNKTLDNDDLNLAMKKLESKITMLQDELKNIKNIQDCNNVISGQIKEIKTILDKKITEDILDKKINSLQDGLRKSYSDIGKKVETVNNEVMSMNDGIKALKEEVISTKKTIQLYSEVEERSFYFIIFKLKESNNLSFNDSKKEDDEKIMRILSAITDEKFDMSNVVRHYRLGKRSANVRPLLVRLKSKVLKNLIMESLNNLKNLDDDLKGIGIGHDMTKDQRIKCRELINLAREKEAGLLNIRSMISKTDTIYELLHEDLDILVLTETWHGSSDDVSVKIAMPHGFGFVDCMRREDPYHGGLIIYFRDLFKHKRIALPELLTFEAIVVILTVGKVNVVLFAIYRPGSQLVSKAFFQELTSILENIMLLSDHVILLGDLNVHVEKNDDVNAKILSNVFDMFSMQNVIKEPTHMHGGTLDLVVPVINMPVTRVKVYPSGVISDHSLVSFCLPIVCSPVLKVKKTVRAWKRVDENHFLTLINGHGVPSFSCKVKEHQVFSNFLECSSDDAKAVILKAPATTCMLDPIPTSLFKKHIELFLPYLTDLINMCLKTGSYPMIF</sequence>
<proteinExistence type="predicted"/>
<dbReference type="Pfam" id="PF03372">
    <property type="entry name" value="Exo_endo_phos"/>
    <property type="match status" value="1"/>
</dbReference>
<dbReference type="CTD" id="20199045"/>
<name>T1ER45_HELRO</name>
<dbReference type="EMBL" id="KB096742">
    <property type="protein sequence ID" value="ESO01929.1"/>
    <property type="molecule type" value="Genomic_DNA"/>
</dbReference>
<dbReference type="HOGENOM" id="CLU_000680_29_4_1"/>